<sequence>MEVHDRGIGALRSNVPFSRVLFLVAAIWVIGATFHFGSTQYGFAFLEKYAPDWSLFGWARITASAVAAGCLFLAFRGPRLVSPAMHVGNRKEAVLLAFASNFSGAVLLLAAATVVLAPQILNELVREGQLLSIATELVLLIALAGFARCVWISREVRDFRPLGLPPSVAFSAMLACTFLILMEEMSWGQHWLGWEAGELFAGNAQNETNFHNFATYMFEAAYYSAAFMAFIALPAFWQSSGNQILRTLAPFVPPPAFAVASLPVAGLLFEEWNILLYQLWFFLAILIAVRWVLETVDKGGPIYRRSVGMVSLLMGSQIIFLILGDGMVDGYELSEIREFLIASLIACYASLIYLRLRYALAAHSTSHSSV</sequence>
<evidence type="ECO:0000313" key="3">
    <source>
        <dbReference type="Proteomes" id="UP000182840"/>
    </source>
</evidence>
<dbReference type="KEGG" id="meso:BSQ44_23985"/>
<dbReference type="EMBL" id="CP018171">
    <property type="protein sequence ID" value="APH74084.1"/>
    <property type="molecule type" value="Genomic_DNA"/>
</dbReference>
<keyword evidence="1" id="KW-0812">Transmembrane</keyword>
<name>A0A1L3SXK8_9HYPH</name>
<feature type="transmembrane region" description="Helical" evidence="1">
    <location>
        <begin position="95"/>
        <end position="117"/>
    </location>
</feature>
<feature type="transmembrane region" description="Helical" evidence="1">
    <location>
        <begin position="249"/>
        <end position="269"/>
    </location>
</feature>
<organism evidence="2 3">
    <name type="scientific">Aquibium oceanicum</name>
    <dbReference type="NCBI Taxonomy" id="1670800"/>
    <lineage>
        <taxon>Bacteria</taxon>
        <taxon>Pseudomonadati</taxon>
        <taxon>Pseudomonadota</taxon>
        <taxon>Alphaproteobacteria</taxon>
        <taxon>Hyphomicrobiales</taxon>
        <taxon>Phyllobacteriaceae</taxon>
        <taxon>Aquibium</taxon>
    </lineage>
</organism>
<evidence type="ECO:0000313" key="2">
    <source>
        <dbReference type="EMBL" id="APH74084.1"/>
    </source>
</evidence>
<dbReference type="Proteomes" id="UP000182840">
    <property type="component" value="Chromosome"/>
</dbReference>
<keyword evidence="1" id="KW-0472">Membrane</keyword>
<protein>
    <submittedName>
        <fullName evidence="2">Uncharacterized protein</fullName>
    </submittedName>
</protein>
<feature type="transmembrane region" description="Helical" evidence="1">
    <location>
        <begin position="220"/>
        <end position="237"/>
    </location>
</feature>
<feature type="transmembrane region" description="Helical" evidence="1">
    <location>
        <begin position="336"/>
        <end position="354"/>
    </location>
</feature>
<feature type="transmembrane region" description="Helical" evidence="1">
    <location>
        <begin position="305"/>
        <end position="324"/>
    </location>
</feature>
<dbReference type="OrthoDB" id="7067875at2"/>
<proteinExistence type="predicted"/>
<feature type="transmembrane region" description="Helical" evidence="1">
    <location>
        <begin position="275"/>
        <end position="293"/>
    </location>
</feature>
<evidence type="ECO:0000256" key="1">
    <source>
        <dbReference type="SAM" id="Phobius"/>
    </source>
</evidence>
<gene>
    <name evidence="2" type="ORF">BSQ44_23985</name>
</gene>
<feature type="transmembrane region" description="Helical" evidence="1">
    <location>
        <begin position="129"/>
        <end position="151"/>
    </location>
</feature>
<feature type="transmembrane region" description="Helical" evidence="1">
    <location>
        <begin position="20"/>
        <end position="43"/>
    </location>
</feature>
<dbReference type="RefSeq" id="WP_072607548.1">
    <property type="nucleotide sequence ID" value="NZ_CP018171.1"/>
</dbReference>
<dbReference type="AlphaFoldDB" id="A0A1L3SXK8"/>
<keyword evidence="1" id="KW-1133">Transmembrane helix</keyword>
<reference evidence="3" key="1">
    <citation type="submission" date="2016-11" db="EMBL/GenBank/DDBJ databases">
        <title>Mesorhizobium oceanicum sp. nov., isolated from deep seawater in South China Sea.</title>
        <authorList>
            <person name="Fu G.-Y."/>
        </authorList>
    </citation>
    <scope>NUCLEOTIDE SEQUENCE [LARGE SCALE GENOMIC DNA]</scope>
    <source>
        <strain evidence="3">B7</strain>
    </source>
</reference>
<accession>A0A1L3SXK8</accession>
<feature type="transmembrane region" description="Helical" evidence="1">
    <location>
        <begin position="55"/>
        <end position="75"/>
    </location>
</feature>
<feature type="transmembrane region" description="Helical" evidence="1">
    <location>
        <begin position="163"/>
        <end position="182"/>
    </location>
</feature>
<keyword evidence="3" id="KW-1185">Reference proteome</keyword>